<accession>A0ABW3BBV5</accession>
<evidence type="ECO:0000313" key="2">
    <source>
        <dbReference type="Proteomes" id="UP001596956"/>
    </source>
</evidence>
<organism evidence="1 2">
    <name type="scientific">Streptomonospora algeriensis</name>
    <dbReference type="NCBI Taxonomy" id="995084"/>
    <lineage>
        <taxon>Bacteria</taxon>
        <taxon>Bacillati</taxon>
        <taxon>Actinomycetota</taxon>
        <taxon>Actinomycetes</taxon>
        <taxon>Streptosporangiales</taxon>
        <taxon>Nocardiopsidaceae</taxon>
        <taxon>Streptomonospora</taxon>
    </lineage>
</organism>
<evidence type="ECO:0008006" key="3">
    <source>
        <dbReference type="Google" id="ProtNLM"/>
    </source>
</evidence>
<dbReference type="InterPro" id="IPR036396">
    <property type="entry name" value="Cyt_P450_sf"/>
</dbReference>
<dbReference type="SUPFAM" id="SSF48264">
    <property type="entry name" value="Cytochrome P450"/>
    <property type="match status" value="1"/>
</dbReference>
<dbReference type="EMBL" id="JBHTHR010000006">
    <property type="protein sequence ID" value="MFD0799829.1"/>
    <property type="molecule type" value="Genomic_DNA"/>
</dbReference>
<dbReference type="Proteomes" id="UP001596956">
    <property type="component" value="Unassembled WGS sequence"/>
</dbReference>
<evidence type="ECO:0000313" key="1">
    <source>
        <dbReference type="EMBL" id="MFD0799829.1"/>
    </source>
</evidence>
<name>A0ABW3BBV5_9ACTN</name>
<proteinExistence type="predicted"/>
<gene>
    <name evidence="1" type="ORF">ACFQZU_00640</name>
</gene>
<protein>
    <recommendedName>
        <fullName evidence="3">Cytochrome P450</fullName>
    </recommendedName>
</protein>
<reference evidence="2" key="1">
    <citation type="journal article" date="2019" name="Int. J. Syst. Evol. Microbiol.">
        <title>The Global Catalogue of Microorganisms (GCM) 10K type strain sequencing project: providing services to taxonomists for standard genome sequencing and annotation.</title>
        <authorList>
            <consortium name="The Broad Institute Genomics Platform"/>
            <consortium name="The Broad Institute Genome Sequencing Center for Infectious Disease"/>
            <person name="Wu L."/>
            <person name="Ma J."/>
        </authorList>
    </citation>
    <scope>NUCLEOTIDE SEQUENCE [LARGE SCALE GENOMIC DNA]</scope>
    <source>
        <strain evidence="2">CCUG 63369</strain>
    </source>
</reference>
<comment type="caution">
    <text evidence="1">The sequence shown here is derived from an EMBL/GenBank/DDBJ whole genome shotgun (WGS) entry which is preliminary data.</text>
</comment>
<keyword evidence="2" id="KW-1185">Reference proteome</keyword>
<dbReference type="Gene3D" id="1.10.630.10">
    <property type="entry name" value="Cytochrome P450"/>
    <property type="match status" value="1"/>
</dbReference>
<sequence>MCLGAALARAELEIGLSTLFARFPRARRVEPAPPRLGSVFINSPAALPVHLEPAAA</sequence>